<dbReference type="AlphaFoldDB" id="A0AAE1I2K8"/>
<keyword evidence="1" id="KW-0418">Kinase</keyword>
<sequence>DDLIKNSKVSIGDILNQSDVTQDTARVEELATNRKYKSQSQIVLESGFLHLNLKDPRFHSPPALLDGLKSIANLLDKRMIGLTFAILDTRIADAEGEDKARLVCLREETLCAFARHGIFGGKGYPVDHISKNFPKLSSLEDLIKNSKVSISDILSQSDVTQDAARVEELATSRKYKSKLERELISQLMQLELSRMGRISQELNASNEEAPGKSKKAKKVPNIELNEDMIDYLKLDEDYETTGNMPPGRPCGGIVYMPIDVMSSRTFQRDIVPSAMKWIVQENNLHYKKHRVKSDNSRQQLIETKVMSHKLLQKQAAPLYVGSSSSEEEFKDGEVLLVCFAPVLGSAKAALRELSTCKSNDNRTQLGMGLTCEAPGHSKLLSRQGSYMSLTY</sequence>
<organism evidence="1 2">
    <name type="scientific">Frankliniella fusca</name>
    <dbReference type="NCBI Taxonomy" id="407009"/>
    <lineage>
        <taxon>Eukaryota</taxon>
        <taxon>Metazoa</taxon>
        <taxon>Ecdysozoa</taxon>
        <taxon>Arthropoda</taxon>
        <taxon>Hexapoda</taxon>
        <taxon>Insecta</taxon>
        <taxon>Pterygota</taxon>
        <taxon>Neoptera</taxon>
        <taxon>Paraneoptera</taxon>
        <taxon>Thysanoptera</taxon>
        <taxon>Terebrantia</taxon>
        <taxon>Thripoidea</taxon>
        <taxon>Thripidae</taxon>
        <taxon>Frankliniella</taxon>
    </lineage>
</organism>
<comment type="caution">
    <text evidence="1">The sequence shown here is derived from an EMBL/GenBank/DDBJ whole genome shotgun (WGS) entry which is preliminary data.</text>
</comment>
<accession>A0AAE1I2K8</accession>
<dbReference type="EMBL" id="JAHWGI010001434">
    <property type="protein sequence ID" value="KAK3932078.1"/>
    <property type="molecule type" value="Genomic_DNA"/>
</dbReference>
<proteinExistence type="predicted"/>
<dbReference type="Proteomes" id="UP001219518">
    <property type="component" value="Unassembled WGS sequence"/>
</dbReference>
<feature type="non-terminal residue" evidence="1">
    <location>
        <position position="1"/>
    </location>
</feature>
<keyword evidence="1" id="KW-0808">Transferase</keyword>
<evidence type="ECO:0000313" key="1">
    <source>
        <dbReference type="EMBL" id="KAK3932078.1"/>
    </source>
</evidence>
<protein>
    <submittedName>
        <fullName evidence="1">Phosphoglycerate kinase</fullName>
    </submittedName>
</protein>
<keyword evidence="2" id="KW-1185">Reference proteome</keyword>
<reference evidence="1" key="1">
    <citation type="submission" date="2021-07" db="EMBL/GenBank/DDBJ databases">
        <authorList>
            <person name="Catto M.A."/>
            <person name="Jacobson A."/>
            <person name="Kennedy G."/>
            <person name="Labadie P."/>
            <person name="Hunt B.G."/>
            <person name="Srinivasan R."/>
        </authorList>
    </citation>
    <scope>NUCLEOTIDE SEQUENCE</scope>
    <source>
        <strain evidence="1">PL_HMW_Pooled</strain>
        <tissue evidence="1">Head</tissue>
    </source>
</reference>
<reference evidence="1" key="2">
    <citation type="journal article" date="2023" name="BMC Genomics">
        <title>Pest status, molecular evolution, and epigenetic factors derived from the genome assembly of Frankliniella fusca, a thysanopteran phytovirus vector.</title>
        <authorList>
            <person name="Catto M.A."/>
            <person name="Labadie P.E."/>
            <person name="Jacobson A.L."/>
            <person name="Kennedy G.G."/>
            <person name="Srinivasan R."/>
            <person name="Hunt B.G."/>
        </authorList>
    </citation>
    <scope>NUCLEOTIDE SEQUENCE</scope>
    <source>
        <strain evidence="1">PL_HMW_Pooled</strain>
    </source>
</reference>
<evidence type="ECO:0000313" key="2">
    <source>
        <dbReference type="Proteomes" id="UP001219518"/>
    </source>
</evidence>
<feature type="non-terminal residue" evidence="1">
    <location>
        <position position="391"/>
    </location>
</feature>
<dbReference type="GO" id="GO:0016301">
    <property type="term" value="F:kinase activity"/>
    <property type="evidence" value="ECO:0007669"/>
    <property type="project" value="UniProtKB-KW"/>
</dbReference>
<name>A0AAE1I2K8_9NEOP</name>
<gene>
    <name evidence="1" type="ORF">KUF71_011406</name>
</gene>